<dbReference type="Gene3D" id="3.60.40.10">
    <property type="entry name" value="PPM-type phosphatase domain"/>
    <property type="match status" value="1"/>
</dbReference>
<dbReference type="SUPFAM" id="SSF81606">
    <property type="entry name" value="PP2C-like"/>
    <property type="match status" value="1"/>
</dbReference>
<evidence type="ECO:0000259" key="1">
    <source>
        <dbReference type="PROSITE" id="PS51746"/>
    </source>
</evidence>
<gene>
    <name evidence="2" type="ORF">PEVE_00027209</name>
</gene>
<dbReference type="PANTHER" id="PTHR13832:SF792">
    <property type="entry name" value="GM14286P"/>
    <property type="match status" value="1"/>
</dbReference>
<accession>A0ABN8M866</accession>
<sequence>MEKWIKSLFNHLSKLLAVEVPGLRTGSSKVQECSIKTRLRRTGVLNQPFPRRTLMGGSKRKLKSVWNQRNPNLFSYRVFSDLGSLAGKQFSSATKARALSSLFQNKVRSMYQEPWMMSDEEVLDIISKHECAEVLNRGIVSKYESNQLPSNKPVEDRRFVSTLLYDSDALLVGVLDGHGGDTCAHNVSQRLSDYIGATLLPTDVLVGSTVKNYLFSKHFLVCDNPGMYNFHEDPVCHENLKGFFMDLRRIQKRLHTGAEDSPTLTHLKESRSGYQTAVTETREEEIFHTMTAISKAFLRLDSDLSQEAFTQGEDKEGNEHKFKSISSGACALVVHIKGTELTVANCGDCRAVLGVQSEDGLWSALQLSNDHTAGNPSEVQRVLNEHPVEEAYTCLRSERLLGRLAPLRAFGDAKFKWSKKKQEKVFQQKGLAHLSDFHTPPYLTAEPEVTSYQLQRSDKFLILASDGLWDMLSNEEAVDIVRENLKRRNPGSSIVYQRQESADDDELKSSCELENAASCLIKEALGGADHVSVTMSLSIPYPDVRRYRDDITVTVVHFDWSNVAVE</sequence>
<dbReference type="CDD" id="cd00143">
    <property type="entry name" value="PP2Cc"/>
    <property type="match status" value="1"/>
</dbReference>
<dbReference type="SMART" id="SM00332">
    <property type="entry name" value="PP2Cc"/>
    <property type="match status" value="1"/>
</dbReference>
<reference evidence="2 3" key="1">
    <citation type="submission" date="2022-05" db="EMBL/GenBank/DDBJ databases">
        <authorList>
            <consortium name="Genoscope - CEA"/>
            <person name="William W."/>
        </authorList>
    </citation>
    <scope>NUCLEOTIDE SEQUENCE [LARGE SCALE GENOMIC DNA]</scope>
</reference>
<feature type="domain" description="PPM-type phosphatase" evidence="1">
    <location>
        <begin position="140"/>
        <end position="558"/>
    </location>
</feature>
<evidence type="ECO:0000313" key="3">
    <source>
        <dbReference type="Proteomes" id="UP001159427"/>
    </source>
</evidence>
<dbReference type="PROSITE" id="PS51746">
    <property type="entry name" value="PPM_2"/>
    <property type="match status" value="1"/>
</dbReference>
<dbReference type="InterPro" id="IPR036457">
    <property type="entry name" value="PPM-type-like_dom_sf"/>
</dbReference>
<dbReference type="PANTHER" id="PTHR13832">
    <property type="entry name" value="PROTEIN PHOSPHATASE 2C"/>
    <property type="match status" value="1"/>
</dbReference>
<dbReference type="InterPro" id="IPR001932">
    <property type="entry name" value="PPM-type_phosphatase-like_dom"/>
</dbReference>
<proteinExistence type="predicted"/>
<dbReference type="Pfam" id="PF00481">
    <property type="entry name" value="PP2C"/>
    <property type="match status" value="1"/>
</dbReference>
<dbReference type="Proteomes" id="UP001159427">
    <property type="component" value="Unassembled WGS sequence"/>
</dbReference>
<dbReference type="EMBL" id="CALNXI010000372">
    <property type="protein sequence ID" value="CAH3025798.1"/>
    <property type="molecule type" value="Genomic_DNA"/>
</dbReference>
<keyword evidence="3" id="KW-1185">Reference proteome</keyword>
<comment type="caution">
    <text evidence="2">The sequence shown here is derived from an EMBL/GenBank/DDBJ whole genome shotgun (WGS) entry which is preliminary data.</text>
</comment>
<name>A0ABN8M866_9CNID</name>
<evidence type="ECO:0000313" key="2">
    <source>
        <dbReference type="EMBL" id="CAH3025798.1"/>
    </source>
</evidence>
<organism evidence="2 3">
    <name type="scientific">Porites evermanni</name>
    <dbReference type="NCBI Taxonomy" id="104178"/>
    <lineage>
        <taxon>Eukaryota</taxon>
        <taxon>Metazoa</taxon>
        <taxon>Cnidaria</taxon>
        <taxon>Anthozoa</taxon>
        <taxon>Hexacorallia</taxon>
        <taxon>Scleractinia</taxon>
        <taxon>Fungiina</taxon>
        <taxon>Poritidae</taxon>
        <taxon>Porites</taxon>
    </lineage>
</organism>
<dbReference type="InterPro" id="IPR015655">
    <property type="entry name" value="PP2C"/>
</dbReference>
<protein>
    <recommendedName>
        <fullName evidence="1">PPM-type phosphatase domain-containing protein</fullName>
    </recommendedName>
</protein>